<name>A0A9D4WZC5_PEA</name>
<accession>A0A9D4WZC5</accession>
<protein>
    <submittedName>
        <fullName evidence="1">Uncharacterized protein</fullName>
    </submittedName>
</protein>
<dbReference type="AlphaFoldDB" id="A0A9D4WZC5"/>
<comment type="caution">
    <text evidence="1">The sequence shown here is derived from an EMBL/GenBank/DDBJ whole genome shotgun (WGS) entry which is preliminary data.</text>
</comment>
<keyword evidence="2" id="KW-1185">Reference proteome</keyword>
<dbReference type="EMBL" id="JAMSHJ010000005">
    <property type="protein sequence ID" value="KAI5409420.1"/>
    <property type="molecule type" value="Genomic_DNA"/>
</dbReference>
<organism evidence="1 2">
    <name type="scientific">Pisum sativum</name>
    <name type="common">Garden pea</name>
    <name type="synonym">Lathyrus oleraceus</name>
    <dbReference type="NCBI Taxonomy" id="3888"/>
    <lineage>
        <taxon>Eukaryota</taxon>
        <taxon>Viridiplantae</taxon>
        <taxon>Streptophyta</taxon>
        <taxon>Embryophyta</taxon>
        <taxon>Tracheophyta</taxon>
        <taxon>Spermatophyta</taxon>
        <taxon>Magnoliopsida</taxon>
        <taxon>eudicotyledons</taxon>
        <taxon>Gunneridae</taxon>
        <taxon>Pentapetalae</taxon>
        <taxon>rosids</taxon>
        <taxon>fabids</taxon>
        <taxon>Fabales</taxon>
        <taxon>Fabaceae</taxon>
        <taxon>Papilionoideae</taxon>
        <taxon>50 kb inversion clade</taxon>
        <taxon>NPAAA clade</taxon>
        <taxon>Hologalegina</taxon>
        <taxon>IRL clade</taxon>
        <taxon>Fabeae</taxon>
        <taxon>Lathyrus</taxon>
    </lineage>
</organism>
<dbReference type="Proteomes" id="UP001058974">
    <property type="component" value="Chromosome 5"/>
</dbReference>
<sequence length="120" mass="13596">MKKDFDKKVRPWVFREGDLVLKKILSFKPDSRGKWTPNYEGPYVVKRAFSGGALILTTMDGEEFTRLVNADASFCVPNEVRASSAWLIFSRVRCSSPVDRVGFSTRDHPTCSQSEFPPGF</sequence>
<dbReference type="Gramene" id="Psat05G0501800-T1">
    <property type="protein sequence ID" value="KAI5409420.1"/>
    <property type="gene ID" value="KIW84_055018"/>
</dbReference>
<reference evidence="1 2" key="1">
    <citation type="journal article" date="2022" name="Nat. Genet.">
        <title>Improved pea reference genome and pan-genome highlight genomic features and evolutionary characteristics.</title>
        <authorList>
            <person name="Yang T."/>
            <person name="Liu R."/>
            <person name="Luo Y."/>
            <person name="Hu S."/>
            <person name="Wang D."/>
            <person name="Wang C."/>
            <person name="Pandey M.K."/>
            <person name="Ge S."/>
            <person name="Xu Q."/>
            <person name="Li N."/>
            <person name="Li G."/>
            <person name="Huang Y."/>
            <person name="Saxena R.K."/>
            <person name="Ji Y."/>
            <person name="Li M."/>
            <person name="Yan X."/>
            <person name="He Y."/>
            <person name="Liu Y."/>
            <person name="Wang X."/>
            <person name="Xiang C."/>
            <person name="Varshney R.K."/>
            <person name="Ding H."/>
            <person name="Gao S."/>
            <person name="Zong X."/>
        </authorList>
    </citation>
    <scope>NUCLEOTIDE SEQUENCE [LARGE SCALE GENOMIC DNA]</scope>
    <source>
        <strain evidence="1 2">cv. Zhongwan 6</strain>
    </source>
</reference>
<proteinExistence type="predicted"/>
<evidence type="ECO:0000313" key="2">
    <source>
        <dbReference type="Proteomes" id="UP001058974"/>
    </source>
</evidence>
<evidence type="ECO:0000313" key="1">
    <source>
        <dbReference type="EMBL" id="KAI5409420.1"/>
    </source>
</evidence>
<gene>
    <name evidence="1" type="ORF">KIW84_055018</name>
</gene>